<evidence type="ECO:0000313" key="2">
    <source>
        <dbReference type="Proteomes" id="UP000199340"/>
    </source>
</evidence>
<dbReference type="InterPro" id="IPR023214">
    <property type="entry name" value="HAD_sf"/>
</dbReference>
<dbReference type="Gene3D" id="1.10.150.240">
    <property type="entry name" value="Putative phosphatase, domain 2"/>
    <property type="match status" value="1"/>
</dbReference>
<dbReference type="NCBIfam" id="TIGR01549">
    <property type="entry name" value="HAD-SF-IA-v1"/>
    <property type="match status" value="1"/>
</dbReference>
<dbReference type="NCBIfam" id="TIGR01509">
    <property type="entry name" value="HAD-SF-IA-v3"/>
    <property type="match status" value="1"/>
</dbReference>
<dbReference type="Proteomes" id="UP000199340">
    <property type="component" value="Unassembled WGS sequence"/>
</dbReference>
<dbReference type="InterPro" id="IPR023198">
    <property type="entry name" value="PGP-like_dom2"/>
</dbReference>
<dbReference type="PANTHER" id="PTHR43434:SF24">
    <property type="entry name" value="HYDROLASE-RELATED"/>
    <property type="match status" value="1"/>
</dbReference>
<dbReference type="InterPro" id="IPR050155">
    <property type="entry name" value="HAD-like_hydrolase_sf"/>
</dbReference>
<dbReference type="PANTHER" id="PTHR43434">
    <property type="entry name" value="PHOSPHOGLYCOLATE PHOSPHATASE"/>
    <property type="match status" value="1"/>
</dbReference>
<dbReference type="RefSeq" id="WP_090029607.1">
    <property type="nucleotide sequence ID" value="NZ_FNEB01000009.1"/>
</dbReference>
<dbReference type="AlphaFoldDB" id="A0A1G8RBF1"/>
<dbReference type="SUPFAM" id="SSF56784">
    <property type="entry name" value="HAD-like"/>
    <property type="match status" value="1"/>
</dbReference>
<dbReference type="Pfam" id="PF13419">
    <property type="entry name" value="HAD_2"/>
    <property type="match status" value="1"/>
</dbReference>
<accession>A0A1G8RBF1</accession>
<dbReference type="InterPro" id="IPR036412">
    <property type="entry name" value="HAD-like_sf"/>
</dbReference>
<reference evidence="1 2" key="1">
    <citation type="submission" date="2016-10" db="EMBL/GenBank/DDBJ databases">
        <authorList>
            <person name="de Groot N.N."/>
        </authorList>
    </citation>
    <scope>NUCLEOTIDE SEQUENCE [LARGE SCALE GENOMIC DNA]</scope>
    <source>
        <strain evidence="1 2">DSM 28010</strain>
    </source>
</reference>
<dbReference type="SFLD" id="SFLDS00003">
    <property type="entry name" value="Haloacid_Dehalogenase"/>
    <property type="match status" value="1"/>
</dbReference>
<dbReference type="STRING" id="490829.SAMN05421850_10934"/>
<proteinExistence type="predicted"/>
<dbReference type="InterPro" id="IPR041492">
    <property type="entry name" value="HAD_2"/>
</dbReference>
<name>A0A1G8RBF1_9RHOB</name>
<dbReference type="SFLD" id="SFLDG01135">
    <property type="entry name" value="C1.5.6:_HAD__Beta-PGM__Phospha"/>
    <property type="match status" value="1"/>
</dbReference>
<gene>
    <name evidence="1" type="ORF">SAMN05421850_10934</name>
</gene>
<dbReference type="OrthoDB" id="9793014at2"/>
<sequence>MTRPLRLILFDVDGTLVDSQADIVASMQAAFDAVGHPFPARETVLGIVGLSLDVAMTRLAPGLAVRDHDQMVAAYKDSYVRLRAEKGAASSPLFPGARAVLDALGVQEDYLLGVATGKSRRGLDALFDSHDLRDVFVTEQVADHHPSKPHPSMVMAAMAETGVDPQNTVVIGDTVFDMQMARAAGAHGIGVGWGYHPAEDLRSHARHVIDGFDQLPGCLDELWESMT</sequence>
<dbReference type="InterPro" id="IPR006439">
    <property type="entry name" value="HAD-SF_hydro_IA"/>
</dbReference>
<protein>
    <submittedName>
        <fullName evidence="1">Phosphoglycolate phosphatase</fullName>
    </submittedName>
</protein>
<dbReference type="EMBL" id="FNEB01000009">
    <property type="protein sequence ID" value="SDJ13710.1"/>
    <property type="molecule type" value="Genomic_DNA"/>
</dbReference>
<dbReference type="GO" id="GO:0005829">
    <property type="term" value="C:cytosol"/>
    <property type="evidence" value="ECO:0007669"/>
    <property type="project" value="TreeGrafter"/>
</dbReference>
<evidence type="ECO:0000313" key="1">
    <source>
        <dbReference type="EMBL" id="SDJ13710.1"/>
    </source>
</evidence>
<keyword evidence="2" id="KW-1185">Reference proteome</keyword>
<dbReference type="GO" id="GO:0006281">
    <property type="term" value="P:DNA repair"/>
    <property type="evidence" value="ECO:0007669"/>
    <property type="project" value="TreeGrafter"/>
</dbReference>
<dbReference type="GO" id="GO:0008967">
    <property type="term" value="F:phosphoglycolate phosphatase activity"/>
    <property type="evidence" value="ECO:0007669"/>
    <property type="project" value="TreeGrafter"/>
</dbReference>
<dbReference type="Gene3D" id="3.40.50.1000">
    <property type="entry name" value="HAD superfamily/HAD-like"/>
    <property type="match status" value="1"/>
</dbReference>
<dbReference type="SFLD" id="SFLDG01129">
    <property type="entry name" value="C1.5:_HAD__Beta-PGM__Phosphata"/>
    <property type="match status" value="1"/>
</dbReference>
<organism evidence="1 2">
    <name type="scientific">Lutimaribacter saemankumensis</name>
    <dbReference type="NCBI Taxonomy" id="490829"/>
    <lineage>
        <taxon>Bacteria</taxon>
        <taxon>Pseudomonadati</taxon>
        <taxon>Pseudomonadota</taxon>
        <taxon>Alphaproteobacteria</taxon>
        <taxon>Rhodobacterales</taxon>
        <taxon>Roseobacteraceae</taxon>
        <taxon>Lutimaribacter</taxon>
    </lineage>
</organism>